<feature type="transmembrane region" description="Helical" evidence="7">
    <location>
        <begin position="124"/>
        <end position="145"/>
    </location>
</feature>
<feature type="transmembrane region" description="Helical" evidence="7">
    <location>
        <begin position="95"/>
        <end position="118"/>
    </location>
</feature>
<organism evidence="8 9">
    <name type="scientific">Mesorhizobium australafricanum</name>
    <dbReference type="NCBI Taxonomy" id="3072311"/>
    <lineage>
        <taxon>Bacteria</taxon>
        <taxon>Pseudomonadati</taxon>
        <taxon>Pseudomonadota</taxon>
        <taxon>Alphaproteobacteria</taxon>
        <taxon>Hyphomicrobiales</taxon>
        <taxon>Phyllobacteriaceae</taxon>
        <taxon>Mesorhizobium</taxon>
    </lineage>
</organism>
<evidence type="ECO:0000256" key="2">
    <source>
        <dbReference type="ARBA" id="ARBA00005262"/>
    </source>
</evidence>
<feature type="transmembrane region" description="Helical" evidence="7">
    <location>
        <begin position="157"/>
        <end position="188"/>
    </location>
</feature>
<evidence type="ECO:0000256" key="7">
    <source>
        <dbReference type="SAM" id="Phobius"/>
    </source>
</evidence>
<evidence type="ECO:0000256" key="4">
    <source>
        <dbReference type="ARBA" id="ARBA00022692"/>
    </source>
</evidence>
<keyword evidence="9" id="KW-1185">Reference proteome</keyword>
<dbReference type="RefSeq" id="WP_320214971.1">
    <property type="nucleotide sequence ID" value="NZ_JAVIIS010000020.1"/>
</dbReference>
<feature type="transmembrane region" description="Helical" evidence="7">
    <location>
        <begin position="268"/>
        <end position="288"/>
    </location>
</feature>
<keyword evidence="5 7" id="KW-1133">Transmembrane helix</keyword>
<dbReference type="EMBL" id="JAVIIS010000020">
    <property type="protein sequence ID" value="MDX8441035.1"/>
    <property type="molecule type" value="Genomic_DNA"/>
</dbReference>
<evidence type="ECO:0000256" key="6">
    <source>
        <dbReference type="ARBA" id="ARBA00023136"/>
    </source>
</evidence>
<dbReference type="PANTHER" id="PTHR33567">
    <property type="entry name" value="CHROMATE ION TRANSPORTER (EUROFUNG)"/>
    <property type="match status" value="1"/>
</dbReference>
<feature type="transmembrane region" description="Helical" evidence="7">
    <location>
        <begin position="238"/>
        <end position="256"/>
    </location>
</feature>
<dbReference type="NCBIfam" id="TIGR00937">
    <property type="entry name" value="2A51"/>
    <property type="match status" value="1"/>
</dbReference>
<feature type="transmembrane region" description="Helical" evidence="7">
    <location>
        <begin position="348"/>
        <end position="368"/>
    </location>
</feature>
<comment type="subcellular location">
    <subcellularLocation>
        <location evidence="1">Cell membrane</location>
        <topology evidence="1">Multi-pass membrane protein</topology>
    </subcellularLocation>
</comment>
<gene>
    <name evidence="8" type="primary">chrA</name>
    <name evidence="8" type="ORF">RFM51_15685</name>
</gene>
<dbReference type="Proteomes" id="UP001272097">
    <property type="component" value="Unassembled WGS sequence"/>
</dbReference>
<comment type="similarity">
    <text evidence="2">Belongs to the chromate ion transporter (CHR) (TC 2.A.51) family.</text>
</comment>
<name>A0ABU4X1C3_9HYPH</name>
<keyword evidence="4 7" id="KW-0812">Transmembrane</keyword>
<evidence type="ECO:0000256" key="5">
    <source>
        <dbReference type="ARBA" id="ARBA00022989"/>
    </source>
</evidence>
<feature type="transmembrane region" description="Helical" evidence="7">
    <location>
        <begin position="380"/>
        <end position="405"/>
    </location>
</feature>
<proteinExistence type="inferred from homology"/>
<evidence type="ECO:0000256" key="1">
    <source>
        <dbReference type="ARBA" id="ARBA00004651"/>
    </source>
</evidence>
<evidence type="ECO:0000313" key="8">
    <source>
        <dbReference type="EMBL" id="MDX8441035.1"/>
    </source>
</evidence>
<evidence type="ECO:0000256" key="3">
    <source>
        <dbReference type="ARBA" id="ARBA00022475"/>
    </source>
</evidence>
<dbReference type="InterPro" id="IPR014047">
    <property type="entry name" value="Chr_Tranpt_l_chain"/>
</dbReference>
<dbReference type="InterPro" id="IPR003370">
    <property type="entry name" value="Chromate_transpt"/>
</dbReference>
<accession>A0ABU4X1C3</accession>
<dbReference type="PANTHER" id="PTHR33567:SF3">
    <property type="entry name" value="CHROMATE ION TRANSPORTER (EUROFUNG)"/>
    <property type="match status" value="1"/>
</dbReference>
<protein>
    <submittedName>
        <fullName evidence="8">Chromate efflux transporter</fullName>
    </submittedName>
</protein>
<sequence length="462" mass="48817">MTALAKDGAARPVETPAVPSFREATRLWAKIGLLSFGGPAGQIALMHKELVEERRWIGEERFLHALNYCMLLPGPEAQQLAVYIGWLLHRTAGGLVAGLLFVLPGALVMLGLSSFYMLYNDAPVVEALFFGVKAAVLAVVVEAVIRIGKRALRNRAMVAIAVAAFLAIYVLKLPFPLIVLAAGLIGWIGSRFAPGLFSGSAHGKGGADADRRGVVDQMFERGELGHTLPSRWHAVRTIAIWLPLWLGPVAIIALIAGPASVWAQLGGFFSLMAVVTFGGAYAVLAYVAQAAVTSFGWLSPGEMVDGLGLAETTPGPLILVLQFVGFTAAYRHAGFASPLLAGSLGSLLTLWVTFVPCFFWIFLGAPYIEQLRQNKALAAALGAITAAVVGVIMNLALWFALHVVFGKVASVGWGVEVPVLSSLDWRAALLSAAAMVAMFRLKLGMLPTLAGSALAGLALLAL</sequence>
<comment type="caution">
    <text evidence="8">The sequence shown here is derived from an EMBL/GenBank/DDBJ whole genome shotgun (WGS) entry which is preliminary data.</text>
</comment>
<dbReference type="Pfam" id="PF02417">
    <property type="entry name" value="Chromate_transp"/>
    <property type="match status" value="2"/>
</dbReference>
<evidence type="ECO:0000313" key="9">
    <source>
        <dbReference type="Proteomes" id="UP001272097"/>
    </source>
</evidence>
<keyword evidence="3" id="KW-1003">Cell membrane</keyword>
<keyword evidence="6 7" id="KW-0472">Membrane</keyword>
<reference evidence="8 9" key="1">
    <citation type="submission" date="2023-08" db="EMBL/GenBank/DDBJ databases">
        <title>Implementing the SeqCode for naming new Mesorhizobium species isolated from Vachellia karroo root nodules.</title>
        <authorList>
            <person name="Van Lill M."/>
        </authorList>
    </citation>
    <scope>NUCLEOTIDE SEQUENCE [LARGE SCALE GENOMIC DNA]</scope>
    <source>
        <strain evidence="8 9">VK3E</strain>
    </source>
</reference>
<dbReference type="PIRSF" id="PIRSF004810">
    <property type="entry name" value="ChrA"/>
    <property type="match status" value="1"/>
</dbReference>